<dbReference type="Proteomes" id="UP000177894">
    <property type="component" value="Chromosome"/>
</dbReference>
<evidence type="ECO:0000313" key="2">
    <source>
        <dbReference type="EMBL" id="ARE85829.1"/>
    </source>
</evidence>
<dbReference type="GO" id="GO:0016757">
    <property type="term" value="F:glycosyltransferase activity"/>
    <property type="evidence" value="ECO:0007669"/>
    <property type="project" value="UniProtKB-KW"/>
</dbReference>
<organism evidence="2 4">
    <name type="scientific">Clostridium formicaceticum</name>
    <dbReference type="NCBI Taxonomy" id="1497"/>
    <lineage>
        <taxon>Bacteria</taxon>
        <taxon>Bacillati</taxon>
        <taxon>Bacillota</taxon>
        <taxon>Clostridia</taxon>
        <taxon>Eubacteriales</taxon>
        <taxon>Clostridiaceae</taxon>
        <taxon>Clostridium</taxon>
    </lineage>
</organism>
<gene>
    <name evidence="2" type="primary">tuaH_2</name>
    <name evidence="1" type="ORF">BJL90_06270</name>
    <name evidence="2" type="ORF">CLFO_01450</name>
</gene>
<keyword evidence="2" id="KW-0328">Glycosyltransferase</keyword>
<protein>
    <submittedName>
        <fullName evidence="2">Teichuronic acid biosynthesis glycosyltransferase TuaH</fullName>
        <ecNumber evidence="2">2.4.-.-</ecNumber>
    </submittedName>
</protein>
<keyword evidence="2" id="KW-0808">Transferase</keyword>
<proteinExistence type="predicted"/>
<keyword evidence="3" id="KW-1185">Reference proteome</keyword>
<dbReference type="EC" id="2.4.-.-" evidence="2"/>
<dbReference type="EMBL" id="CP017603">
    <property type="protein sequence ID" value="AOY75535.1"/>
    <property type="molecule type" value="Genomic_DNA"/>
</dbReference>
<dbReference type="Gene3D" id="3.40.50.11010">
    <property type="match status" value="1"/>
</dbReference>
<sequence length="382" mass="45286">MKILYFSPILWNDLKQRPQHLAEELSKNHEVYYIEPSVSYLNCLIRKSDLYKPNYFPIDHNLTVRRFSGKFRFPKSFEVLDILGLNTLYQERQIKQLSQECDIIWLGSPVYYALFRNTKDKVIVYDKMDDYAYLTRNPLLRRLIRKNEKQLIDRASLIFTTCHVFFEQLKEKNNSVFLIKNGVDSFNFKTNISNRKNSITSHIEELKNQGKTVFGYIGTIDHWFDFNAIEQIIRHNDKFDVVLIGKNNMPKLDQSNIYYFDPVKKEELACIVNRFDFCLYPFKKDDFLDTINPVKLYEYLSQNKKVIAVSSNETREFENHIKLYSDYRELNNILSDLENIPNPFADNLQAGIFTSENSWSVKAEKISRQLVDVFNSKLSNEK</sequence>
<name>A0AAC9WEP4_9CLOT</name>
<dbReference type="AlphaFoldDB" id="A0AAC9WEP4"/>
<reference evidence="2 4" key="2">
    <citation type="submission" date="2017-03" db="EMBL/GenBank/DDBJ databases">
        <title>Complete sequence of Clostridium formicaceticum DSM 92.</title>
        <authorList>
            <person name="Poehlein A."/>
            <person name="Karl M."/>
            <person name="Bengelsdorf F.R."/>
            <person name="Duerre P."/>
            <person name="Daniel R."/>
        </authorList>
    </citation>
    <scope>NUCLEOTIDE SEQUENCE [LARGE SCALE GENOMIC DNA]</scope>
    <source>
        <strain evidence="2 4">DSM 92</strain>
    </source>
</reference>
<evidence type="ECO:0000313" key="4">
    <source>
        <dbReference type="Proteomes" id="UP000192478"/>
    </source>
</evidence>
<evidence type="ECO:0000313" key="1">
    <source>
        <dbReference type="EMBL" id="AOY75535.1"/>
    </source>
</evidence>
<evidence type="ECO:0000313" key="3">
    <source>
        <dbReference type="Proteomes" id="UP000177894"/>
    </source>
</evidence>
<dbReference type="EMBL" id="CP020559">
    <property type="protein sequence ID" value="ARE85829.1"/>
    <property type="molecule type" value="Genomic_DNA"/>
</dbReference>
<reference evidence="1 3" key="1">
    <citation type="submission" date="2016-10" db="EMBL/GenBank/DDBJ databases">
        <title>Complete Genome Sequence of Acetogen Clostridium formicoaceticum ATCC 27076.</title>
        <authorList>
            <person name="Bao T."/>
            <person name="Cheng C."/>
            <person name="Zhao J."/>
            <person name="Yang S.-T."/>
            <person name="Wang J."/>
            <person name="Wang M."/>
        </authorList>
    </citation>
    <scope>NUCLEOTIDE SEQUENCE [LARGE SCALE GENOMIC DNA]</scope>
    <source>
        <strain evidence="1 3">ATCC 27076</strain>
    </source>
</reference>
<dbReference type="KEGG" id="cfm:BJL90_06270"/>
<dbReference type="Gene3D" id="3.40.50.2000">
    <property type="entry name" value="Glycogen Phosphorylase B"/>
    <property type="match status" value="1"/>
</dbReference>
<dbReference type="SUPFAM" id="SSF53756">
    <property type="entry name" value="UDP-Glycosyltransferase/glycogen phosphorylase"/>
    <property type="match status" value="1"/>
</dbReference>
<dbReference type="RefSeq" id="WP_070965459.1">
    <property type="nucleotide sequence ID" value="NZ_CP017603.1"/>
</dbReference>
<dbReference type="Proteomes" id="UP000192478">
    <property type="component" value="Chromosome"/>
</dbReference>
<accession>A0AAC9WEP4</accession>